<dbReference type="InterPro" id="IPR000477">
    <property type="entry name" value="RT_dom"/>
</dbReference>
<feature type="domain" description="Reverse transcriptase" evidence="1">
    <location>
        <begin position="156"/>
        <end position="230"/>
    </location>
</feature>
<accession>A0A1S4B2L9</accession>
<dbReference type="RefSeq" id="XP_016483177.1">
    <property type="nucleotide sequence ID" value="XM_016627691.1"/>
</dbReference>
<dbReference type="OMA" id="MIELDMA"/>
<organism evidence="2">
    <name type="scientific">Nicotiana tabacum</name>
    <name type="common">Common tobacco</name>
    <dbReference type="NCBI Taxonomy" id="4097"/>
    <lineage>
        <taxon>Eukaryota</taxon>
        <taxon>Viridiplantae</taxon>
        <taxon>Streptophyta</taxon>
        <taxon>Embryophyta</taxon>
        <taxon>Tracheophyta</taxon>
        <taxon>Spermatophyta</taxon>
        <taxon>Magnoliopsida</taxon>
        <taxon>eudicotyledons</taxon>
        <taxon>Gunneridae</taxon>
        <taxon>Pentapetalae</taxon>
        <taxon>asterids</taxon>
        <taxon>lamiids</taxon>
        <taxon>Solanales</taxon>
        <taxon>Solanaceae</taxon>
        <taxon>Nicotianoideae</taxon>
        <taxon>Nicotianeae</taxon>
        <taxon>Nicotiana</taxon>
    </lineage>
</organism>
<proteinExistence type="predicted"/>
<evidence type="ECO:0000313" key="2">
    <source>
        <dbReference type="RefSeq" id="XP_016483177.1"/>
    </source>
</evidence>
<dbReference type="InterPro" id="IPR052343">
    <property type="entry name" value="Retrotransposon-Effector_Assoc"/>
</dbReference>
<name>A0A1S4B2L9_TOBAC</name>
<dbReference type="STRING" id="4097.A0A1S4B2L9"/>
<dbReference type="OrthoDB" id="1938220at2759"/>
<dbReference type="PANTHER" id="PTHR46890">
    <property type="entry name" value="NON-LTR RETROLELEMENT REVERSE TRANSCRIPTASE-LIKE PROTEIN-RELATED"/>
    <property type="match status" value="1"/>
</dbReference>
<reference evidence="2" key="1">
    <citation type="submission" date="2025-08" db="UniProtKB">
        <authorList>
            <consortium name="RefSeq"/>
        </authorList>
    </citation>
    <scope>IDENTIFICATION</scope>
</reference>
<sequence>MQYIDSEDEEHMTELHKAQTQYTRWLKAEETMLKQKANIKWLEEGDSNSKYFHAIINERRRRLTLHKIKTQDGQWLQGTKRLPLGQLNTLKIWDKNDNLCVIPGEKEIKDVVFSMDKNSAPGPDGFGGAFYQGCWEIIKQGLVEIIQTFFNGNSLTRLAPILPKIISENQSGFVSGRLITKNILLAQEIVHDINKENEGGNMMIELDMAKAYYRVNWDIILAALRKFGFSKA</sequence>
<dbReference type="Pfam" id="PF00078">
    <property type="entry name" value="RVT_1"/>
    <property type="match status" value="1"/>
</dbReference>
<dbReference type="KEGG" id="nta:107803898"/>
<gene>
    <name evidence="2" type="primary">LOC107803898</name>
</gene>
<protein>
    <recommendedName>
        <fullName evidence="1">Reverse transcriptase domain-containing protein</fullName>
    </recommendedName>
</protein>
<dbReference type="AlphaFoldDB" id="A0A1S4B2L9"/>
<dbReference type="PANTHER" id="PTHR46890:SF28">
    <property type="entry name" value="REVERSE TRANSCRIPTASE DOMAIN-CONTAINING PROTEIN"/>
    <property type="match status" value="1"/>
</dbReference>
<evidence type="ECO:0000259" key="1">
    <source>
        <dbReference type="Pfam" id="PF00078"/>
    </source>
</evidence>
<dbReference type="PaxDb" id="4097-A0A1S4B2L9"/>